<dbReference type="AlphaFoldDB" id="A0A3A1WMM6"/>
<organism evidence="1 2">
    <name type="scientific">Aureimonas flava</name>
    <dbReference type="NCBI Taxonomy" id="2320271"/>
    <lineage>
        <taxon>Bacteria</taxon>
        <taxon>Pseudomonadati</taxon>
        <taxon>Pseudomonadota</taxon>
        <taxon>Alphaproteobacteria</taxon>
        <taxon>Hyphomicrobiales</taxon>
        <taxon>Aurantimonadaceae</taxon>
        <taxon>Aureimonas</taxon>
    </lineage>
</organism>
<gene>
    <name evidence="1" type="ORF">D3218_07700</name>
</gene>
<proteinExistence type="predicted"/>
<sequence length="338" mass="36937">MRLLAATSSVASVLRAGLDCHRLGSSKRARTKVGPVTGFVTQKSAVEVFSFSILKLRQLAVAGVIEMTSPAQTHGLRMYDLKALEALRKEVDDAASTYALTRRLGFPSIAVGALHEAGLIDRVSEAATASIGAIAYSIRSVDLLEATLRAKASLRTGGPSIPLWESLAALPMRHRPWPSILQLLLSGRFAFGIDPDGRKLADMILVPTGMPLARLVIDGSIRAMPPPAPCTIATFEEIWTTIRARAENVAGLRELGLLPEGTVSWGNLRGFLQRYVTLKEANERTSWRHMEGRNVLARHGIHPLHTVEEKGRRPALIYDRTEVGPFMAEWIDPDIQDV</sequence>
<dbReference type="Proteomes" id="UP000265750">
    <property type="component" value="Unassembled WGS sequence"/>
</dbReference>
<protein>
    <submittedName>
        <fullName evidence="1">Uncharacterized protein</fullName>
    </submittedName>
</protein>
<keyword evidence="2" id="KW-1185">Reference proteome</keyword>
<dbReference type="EMBL" id="QYRN01000004">
    <property type="protein sequence ID" value="RIY01247.1"/>
    <property type="molecule type" value="Genomic_DNA"/>
</dbReference>
<comment type="caution">
    <text evidence="1">The sequence shown here is derived from an EMBL/GenBank/DDBJ whole genome shotgun (WGS) entry which is preliminary data.</text>
</comment>
<accession>A0A3A1WMM6</accession>
<evidence type="ECO:0000313" key="1">
    <source>
        <dbReference type="EMBL" id="RIY01247.1"/>
    </source>
</evidence>
<evidence type="ECO:0000313" key="2">
    <source>
        <dbReference type="Proteomes" id="UP000265750"/>
    </source>
</evidence>
<reference evidence="2" key="1">
    <citation type="submission" date="2018-09" db="EMBL/GenBank/DDBJ databases">
        <authorList>
            <person name="Tuo L."/>
        </authorList>
    </citation>
    <scope>NUCLEOTIDE SEQUENCE [LARGE SCALE GENOMIC DNA]</scope>
    <source>
        <strain evidence="2">M2BS4Y-1</strain>
    </source>
</reference>
<name>A0A3A1WMM6_9HYPH</name>